<dbReference type="CDD" id="cd02892">
    <property type="entry name" value="SQCY_1"/>
    <property type="match status" value="1"/>
</dbReference>
<dbReference type="FunFam" id="1.50.10.20:FF:000003">
    <property type="entry name" value="Terpene cyclase/mutase family member"/>
    <property type="match status" value="1"/>
</dbReference>
<dbReference type="STRING" id="106004.A0A1Y2ED30"/>
<evidence type="ECO:0000256" key="2">
    <source>
        <dbReference type="ARBA" id="ARBA00022516"/>
    </source>
</evidence>
<dbReference type="OrthoDB" id="21502at2759"/>
<dbReference type="GO" id="GO:0000250">
    <property type="term" value="F:lanosterol synthase activity"/>
    <property type="evidence" value="ECO:0007669"/>
    <property type="project" value="TreeGrafter"/>
</dbReference>
<accession>A0A1Y2ED30</accession>
<dbReference type="PANTHER" id="PTHR11764">
    <property type="entry name" value="TERPENE CYCLASE/MUTASE FAMILY MEMBER"/>
    <property type="match status" value="1"/>
</dbReference>
<dbReference type="InterPro" id="IPR008930">
    <property type="entry name" value="Terpenoid_cyclase/PrenylTrfase"/>
</dbReference>
<keyword evidence="6 7" id="KW-0413">Isomerase</keyword>
<dbReference type="NCBIfam" id="TIGR01787">
    <property type="entry name" value="squalene_cyclas"/>
    <property type="match status" value="1"/>
</dbReference>
<evidence type="ECO:0000256" key="7">
    <source>
        <dbReference type="RuleBase" id="RU362003"/>
    </source>
</evidence>
<name>A0A1Y2ED30_9BASI</name>
<comment type="caution">
    <text evidence="10">The sequence shown here is derived from an EMBL/GenBank/DDBJ whole genome shotgun (WGS) entry which is preliminary data.</text>
</comment>
<gene>
    <name evidence="10" type="ORF">BCR35DRAFT_294736</name>
</gene>
<evidence type="ECO:0000256" key="1">
    <source>
        <dbReference type="ARBA" id="ARBA00009755"/>
    </source>
</evidence>
<keyword evidence="2" id="KW-0444">Lipid biosynthesis</keyword>
<dbReference type="InterPro" id="IPR032697">
    <property type="entry name" value="SQ_cyclase_N"/>
</dbReference>
<dbReference type="Gene3D" id="6.20.120.20">
    <property type="match status" value="1"/>
</dbReference>
<dbReference type="PROSITE" id="PS01074">
    <property type="entry name" value="TERPENE_SYNTHASES"/>
    <property type="match status" value="1"/>
</dbReference>
<sequence length="733" mass="82692">MPTTRRKAPLGATDVSKWRLDSQDEGRHVWHYAADPSRSSTSSEQTDEEKYWLGLPLNDLTYSSAGSSSADSSRPATPLEAARKGFEFYKKLQSEDGHWAGEYGGPLFLLPGIVFAMYISQTPIPQEWKIEMARYLTNMRRDNGEGDEGWGLHIEGVSTVMGTSLNYVVLRILGVGPDEPMMVKARSTLLFHGGAAAAPSWAKLWLATLNLYSWEGTHPIPPELWLLPTWFPMSPTKWWSYNRMVVLPMTFLSGSRFATPLNPLLRSLREELYADAYDSINWPSQRSNIASVDLYSPHPALLEVVFAVSGAYERVHSTWLRKRALDYVYELIKMEDENTSYQCQAPVNKALNMICRWIREGPSSDAFRLHKAKIRDFMWMSKDGMMTTGTNGSQLWDAGFIAQALYESGLATEDQNKESTTKLLSWIDRCQIRENPRWFGEMSRHASKGAWPFSTREQGYTISDCTSEGLKAVIYLQSLPDMPQLVSRERMCDAVDIILSLQNADGGFAACELVRGSTLLEMLNPAEVFRDIMIEHTYPECTTACLTALSVFSKLHPDYRPEDIERTSARAISFIHSSQRPDGSWYGSWAVCFTYATMFALESLALVGETAATSSRAAKACEFLLSKQIEDGGWGESFQCCETREYVQHEQSQVVNTAYAIIGLLAAKSTDHEAIRRGCRLLMQRQLDNGEWAQEAIEGVFNHTCGISYPNYKFYWSIWALGKAQKELGDEGW</sequence>
<dbReference type="EC" id="5.4.99.-" evidence="7"/>
<evidence type="ECO:0000256" key="6">
    <source>
        <dbReference type="ARBA" id="ARBA00023235"/>
    </source>
</evidence>
<evidence type="ECO:0000256" key="4">
    <source>
        <dbReference type="ARBA" id="ARBA00022955"/>
    </source>
</evidence>
<feature type="domain" description="Squalene cyclase N-terminal" evidence="9">
    <location>
        <begin position="90"/>
        <end position="337"/>
    </location>
</feature>
<keyword evidence="10" id="KW-0808">Transferase</keyword>
<dbReference type="Proteomes" id="UP000193467">
    <property type="component" value="Unassembled WGS sequence"/>
</dbReference>
<proteinExistence type="inferred from homology"/>
<dbReference type="AlphaFoldDB" id="A0A1Y2ED30"/>
<evidence type="ECO:0000259" key="9">
    <source>
        <dbReference type="Pfam" id="PF13249"/>
    </source>
</evidence>
<dbReference type="GO" id="GO:0005811">
    <property type="term" value="C:lipid droplet"/>
    <property type="evidence" value="ECO:0007669"/>
    <property type="project" value="InterPro"/>
</dbReference>
<keyword evidence="3" id="KW-0677">Repeat</keyword>
<feature type="domain" description="Squalene cyclase C-terminal" evidence="8">
    <location>
        <begin position="393"/>
        <end position="725"/>
    </location>
</feature>
<keyword evidence="5" id="KW-0443">Lipid metabolism</keyword>
<dbReference type="GO" id="GO:0016740">
    <property type="term" value="F:transferase activity"/>
    <property type="evidence" value="ECO:0007669"/>
    <property type="project" value="UniProtKB-KW"/>
</dbReference>
<dbReference type="FunCoup" id="A0A1Y2ED30">
    <property type="interactions" value="94"/>
</dbReference>
<organism evidence="10 11">
    <name type="scientific">Leucosporidium creatinivorum</name>
    <dbReference type="NCBI Taxonomy" id="106004"/>
    <lineage>
        <taxon>Eukaryota</taxon>
        <taxon>Fungi</taxon>
        <taxon>Dikarya</taxon>
        <taxon>Basidiomycota</taxon>
        <taxon>Pucciniomycotina</taxon>
        <taxon>Microbotryomycetes</taxon>
        <taxon>Leucosporidiales</taxon>
        <taxon>Leucosporidium</taxon>
    </lineage>
</organism>
<evidence type="ECO:0000256" key="5">
    <source>
        <dbReference type="ARBA" id="ARBA00023098"/>
    </source>
</evidence>
<dbReference type="EMBL" id="MCGR01000058">
    <property type="protein sequence ID" value="ORY69166.1"/>
    <property type="molecule type" value="Genomic_DNA"/>
</dbReference>
<dbReference type="Pfam" id="PF13249">
    <property type="entry name" value="SQHop_cyclase_N"/>
    <property type="match status" value="1"/>
</dbReference>
<dbReference type="Pfam" id="PF13243">
    <property type="entry name" value="SQHop_cyclase_C"/>
    <property type="match status" value="1"/>
</dbReference>
<evidence type="ECO:0000256" key="3">
    <source>
        <dbReference type="ARBA" id="ARBA00022737"/>
    </source>
</evidence>
<reference evidence="10 11" key="1">
    <citation type="submission" date="2016-07" db="EMBL/GenBank/DDBJ databases">
        <title>Pervasive Adenine N6-methylation of Active Genes in Fungi.</title>
        <authorList>
            <consortium name="DOE Joint Genome Institute"/>
            <person name="Mondo S.J."/>
            <person name="Dannebaum R.O."/>
            <person name="Kuo R.C."/>
            <person name="Labutti K."/>
            <person name="Haridas S."/>
            <person name="Kuo A."/>
            <person name="Salamov A."/>
            <person name="Ahrendt S.R."/>
            <person name="Lipzen A."/>
            <person name="Sullivan W."/>
            <person name="Andreopoulos W.B."/>
            <person name="Clum A."/>
            <person name="Lindquist E."/>
            <person name="Daum C."/>
            <person name="Ramamoorthy G.K."/>
            <person name="Gryganskyi A."/>
            <person name="Culley D."/>
            <person name="Magnuson J.K."/>
            <person name="James T.Y."/>
            <person name="O'Malley M.A."/>
            <person name="Stajich J.E."/>
            <person name="Spatafora J.W."/>
            <person name="Visel A."/>
            <person name="Grigoriev I.V."/>
        </authorList>
    </citation>
    <scope>NUCLEOTIDE SEQUENCE [LARGE SCALE GENOMIC DNA]</scope>
    <source>
        <strain evidence="10 11">62-1032</strain>
    </source>
</reference>
<keyword evidence="11" id="KW-1185">Reference proteome</keyword>
<dbReference type="SFLD" id="SFLDG01016">
    <property type="entry name" value="Prenyltransferase_Like_2"/>
    <property type="match status" value="1"/>
</dbReference>
<dbReference type="GO" id="GO:0016104">
    <property type="term" value="P:triterpenoid biosynthetic process"/>
    <property type="evidence" value="ECO:0007669"/>
    <property type="project" value="InterPro"/>
</dbReference>
<dbReference type="PANTHER" id="PTHR11764:SF20">
    <property type="entry name" value="LANOSTEROL SYNTHASE"/>
    <property type="match status" value="1"/>
</dbReference>
<dbReference type="InterPro" id="IPR002365">
    <property type="entry name" value="Terpene_synthase_CS"/>
</dbReference>
<evidence type="ECO:0000313" key="10">
    <source>
        <dbReference type="EMBL" id="ORY69166.1"/>
    </source>
</evidence>
<dbReference type="InterPro" id="IPR032696">
    <property type="entry name" value="SQ_cyclase_C"/>
</dbReference>
<dbReference type="GO" id="GO:0006696">
    <property type="term" value="P:ergosterol biosynthetic process"/>
    <property type="evidence" value="ECO:0007669"/>
    <property type="project" value="TreeGrafter"/>
</dbReference>
<dbReference type="InterPro" id="IPR018333">
    <property type="entry name" value="Squalene_cyclase"/>
</dbReference>
<dbReference type="SUPFAM" id="SSF48239">
    <property type="entry name" value="Terpenoid cyclases/Protein prenyltransferases"/>
    <property type="match status" value="2"/>
</dbReference>
<comment type="similarity">
    <text evidence="1 7">Belongs to the terpene cyclase/mutase family.</text>
</comment>
<evidence type="ECO:0000313" key="11">
    <source>
        <dbReference type="Proteomes" id="UP000193467"/>
    </source>
</evidence>
<dbReference type="Gene3D" id="1.50.10.20">
    <property type="match status" value="2"/>
</dbReference>
<dbReference type="InParanoid" id="A0A1Y2ED30"/>
<protein>
    <recommendedName>
        <fullName evidence="7">Terpene cyclase/mutase family member</fullName>
        <ecNumber evidence="7">5.4.99.-</ecNumber>
    </recommendedName>
</protein>
<evidence type="ECO:0000259" key="8">
    <source>
        <dbReference type="Pfam" id="PF13243"/>
    </source>
</evidence>
<keyword evidence="4" id="KW-0752">Steroid biosynthesis</keyword>